<keyword evidence="1" id="KW-0472">Membrane</keyword>
<sequence>MNHSVVQGTLLVCMVLGIQVTVSYYSVTFQYNCQNLWGFHQCSPWMLWFSKNMLTNFRDCLCSASTTECHAHSSYHHGYDQANQIGPRTSDEQATAVPLFTCKLEFHSNTFRCNRTSAGSDNATKAFQFTGEAKACPFMCVGLILTNIDRISIENNNIMSYFDSLATCPLISGIIKTTEMLTTQPPTTRNEHSTASSTITTALFSTVASSKELSGYNHSGENTPELRDGGDIQDQMTDIGLITGATTAIVAAIVIALVVVFLLRRRMKKISHTKFPQINNFSSNHPTVSDPKATTFF</sequence>
<dbReference type="EMBL" id="CAXITT010000034">
    <property type="protein sequence ID" value="CAL1528571.1"/>
    <property type="molecule type" value="Genomic_DNA"/>
</dbReference>
<keyword evidence="1" id="KW-1133">Transmembrane helix</keyword>
<evidence type="ECO:0000256" key="1">
    <source>
        <dbReference type="SAM" id="Phobius"/>
    </source>
</evidence>
<accession>A0AAV2H4G4</accession>
<evidence type="ECO:0000256" key="2">
    <source>
        <dbReference type="SAM" id="SignalP"/>
    </source>
</evidence>
<comment type="caution">
    <text evidence="3">The sequence shown here is derived from an EMBL/GenBank/DDBJ whole genome shotgun (WGS) entry which is preliminary data.</text>
</comment>
<organism evidence="3 4">
    <name type="scientific">Lymnaea stagnalis</name>
    <name type="common">Great pond snail</name>
    <name type="synonym">Helix stagnalis</name>
    <dbReference type="NCBI Taxonomy" id="6523"/>
    <lineage>
        <taxon>Eukaryota</taxon>
        <taxon>Metazoa</taxon>
        <taxon>Spiralia</taxon>
        <taxon>Lophotrochozoa</taxon>
        <taxon>Mollusca</taxon>
        <taxon>Gastropoda</taxon>
        <taxon>Heterobranchia</taxon>
        <taxon>Euthyneura</taxon>
        <taxon>Panpulmonata</taxon>
        <taxon>Hygrophila</taxon>
        <taxon>Lymnaeoidea</taxon>
        <taxon>Lymnaeidae</taxon>
        <taxon>Lymnaea</taxon>
    </lineage>
</organism>
<keyword evidence="2" id="KW-0732">Signal</keyword>
<reference evidence="3 4" key="1">
    <citation type="submission" date="2024-04" db="EMBL/GenBank/DDBJ databases">
        <authorList>
            <consortium name="Genoscope - CEA"/>
            <person name="William W."/>
        </authorList>
    </citation>
    <scope>NUCLEOTIDE SEQUENCE [LARGE SCALE GENOMIC DNA]</scope>
</reference>
<feature type="chain" id="PRO_5043404919" evidence="2">
    <location>
        <begin position="24"/>
        <end position="297"/>
    </location>
</feature>
<dbReference type="AlphaFoldDB" id="A0AAV2H4G4"/>
<evidence type="ECO:0000313" key="4">
    <source>
        <dbReference type="Proteomes" id="UP001497497"/>
    </source>
</evidence>
<proteinExistence type="predicted"/>
<dbReference type="Proteomes" id="UP001497497">
    <property type="component" value="Unassembled WGS sequence"/>
</dbReference>
<protein>
    <submittedName>
        <fullName evidence="3">Uncharacterized protein</fullName>
    </submittedName>
</protein>
<evidence type="ECO:0000313" key="3">
    <source>
        <dbReference type="EMBL" id="CAL1528571.1"/>
    </source>
</evidence>
<gene>
    <name evidence="3" type="ORF">GSLYS_00002741001</name>
</gene>
<keyword evidence="1" id="KW-0812">Transmembrane</keyword>
<keyword evidence="4" id="KW-1185">Reference proteome</keyword>
<feature type="signal peptide" evidence="2">
    <location>
        <begin position="1"/>
        <end position="23"/>
    </location>
</feature>
<name>A0AAV2H4G4_LYMST</name>
<feature type="transmembrane region" description="Helical" evidence="1">
    <location>
        <begin position="241"/>
        <end position="263"/>
    </location>
</feature>